<proteinExistence type="predicted"/>
<dbReference type="Proteomes" id="UP000186922">
    <property type="component" value="Unassembled WGS sequence"/>
</dbReference>
<evidence type="ECO:0000256" key="2">
    <source>
        <dbReference type="SAM" id="Phobius"/>
    </source>
</evidence>
<keyword evidence="2" id="KW-0812">Transmembrane</keyword>
<evidence type="ECO:0000256" key="1">
    <source>
        <dbReference type="SAM" id="MobiDB-lite"/>
    </source>
</evidence>
<feature type="region of interest" description="Disordered" evidence="1">
    <location>
        <begin position="42"/>
        <end position="64"/>
    </location>
</feature>
<dbReference type="OrthoDB" id="6241903at2759"/>
<evidence type="ECO:0000313" key="4">
    <source>
        <dbReference type="Proteomes" id="UP000186922"/>
    </source>
</evidence>
<dbReference type="InterPro" id="IPR026627">
    <property type="entry name" value="NDUFB2_animal"/>
</dbReference>
<organism evidence="3 4">
    <name type="scientific">Ramazzottius varieornatus</name>
    <name type="common">Water bear</name>
    <name type="synonym">Tardigrade</name>
    <dbReference type="NCBI Taxonomy" id="947166"/>
    <lineage>
        <taxon>Eukaryota</taxon>
        <taxon>Metazoa</taxon>
        <taxon>Ecdysozoa</taxon>
        <taxon>Tardigrada</taxon>
        <taxon>Eutardigrada</taxon>
        <taxon>Parachela</taxon>
        <taxon>Hypsibioidea</taxon>
        <taxon>Ramazzottiidae</taxon>
        <taxon>Ramazzottius</taxon>
    </lineage>
</organism>
<evidence type="ECO:0000313" key="3">
    <source>
        <dbReference type="EMBL" id="GAU96664.1"/>
    </source>
</evidence>
<dbReference type="GO" id="GO:0005743">
    <property type="term" value="C:mitochondrial inner membrane"/>
    <property type="evidence" value="ECO:0007669"/>
    <property type="project" value="InterPro"/>
</dbReference>
<reference evidence="3 4" key="1">
    <citation type="journal article" date="2016" name="Nat. Commun.">
        <title>Extremotolerant tardigrade genome and improved radiotolerance of human cultured cells by tardigrade-unique protein.</title>
        <authorList>
            <person name="Hashimoto T."/>
            <person name="Horikawa D.D."/>
            <person name="Saito Y."/>
            <person name="Kuwahara H."/>
            <person name="Kozuka-Hata H."/>
            <person name="Shin-I T."/>
            <person name="Minakuchi Y."/>
            <person name="Ohishi K."/>
            <person name="Motoyama A."/>
            <person name="Aizu T."/>
            <person name="Enomoto A."/>
            <person name="Kondo K."/>
            <person name="Tanaka S."/>
            <person name="Hara Y."/>
            <person name="Koshikawa S."/>
            <person name="Sagara H."/>
            <person name="Miura T."/>
            <person name="Yokobori S."/>
            <person name="Miyagawa K."/>
            <person name="Suzuki Y."/>
            <person name="Kubo T."/>
            <person name="Oyama M."/>
            <person name="Kohara Y."/>
            <person name="Fujiyama A."/>
            <person name="Arakawa K."/>
            <person name="Katayama T."/>
            <person name="Toyoda A."/>
            <person name="Kunieda T."/>
        </authorList>
    </citation>
    <scope>NUCLEOTIDE SEQUENCE [LARGE SCALE GENOMIC DNA]</scope>
    <source>
        <strain evidence="3 4">YOKOZUNA-1</strain>
    </source>
</reference>
<keyword evidence="2" id="KW-0472">Membrane</keyword>
<protein>
    <recommendedName>
        <fullName evidence="5">NADH dehydrogenase [ubiquinone] 1 beta subcomplex subunit 2, mitochondrial</fullName>
    </recommendedName>
</protein>
<keyword evidence="2" id="KW-1133">Transmembrane helix</keyword>
<dbReference type="AlphaFoldDB" id="A0A1D1V4H4"/>
<evidence type="ECO:0008006" key="5">
    <source>
        <dbReference type="Google" id="ProtNLM"/>
    </source>
</evidence>
<sequence>MLGRTGVAVLTSPGRIASSLALSSALRNGRLAQLTGACLQKRETSNTSAQSPGEATHGLHGTEAEHAKKDKYETWYEYPPHVEVTRHSRMKIPFYIGQNPTAVYREPDKNDFWFMRWQAVAMATFMWSWIFWWWFWEPGHVTGEWFVPDRYLWTDTELGIPPLEAGPAPKVVPDHATLLSLSTKY</sequence>
<gene>
    <name evidence="3" type="primary">RvY_08080-1</name>
    <name evidence="3" type="synonym">RvY_08080.1</name>
    <name evidence="3" type="ORF">RvY_08080</name>
</gene>
<dbReference type="Pfam" id="PF14813">
    <property type="entry name" value="NADH_B2"/>
    <property type="match status" value="1"/>
</dbReference>
<accession>A0A1D1V4H4</accession>
<feature type="transmembrane region" description="Helical" evidence="2">
    <location>
        <begin position="114"/>
        <end position="135"/>
    </location>
</feature>
<name>A0A1D1V4H4_RAMVA</name>
<keyword evidence="4" id="KW-1185">Reference proteome</keyword>
<comment type="caution">
    <text evidence="3">The sequence shown here is derived from an EMBL/GenBank/DDBJ whole genome shotgun (WGS) entry which is preliminary data.</text>
</comment>
<dbReference type="EMBL" id="BDGG01000003">
    <property type="protein sequence ID" value="GAU96664.1"/>
    <property type="molecule type" value="Genomic_DNA"/>
</dbReference>
<dbReference type="GO" id="GO:0045271">
    <property type="term" value="C:respiratory chain complex I"/>
    <property type="evidence" value="ECO:0007669"/>
    <property type="project" value="InterPro"/>
</dbReference>